<proteinExistence type="predicted"/>
<reference evidence="1" key="2">
    <citation type="submission" date="2021-04" db="EMBL/GenBank/DDBJ databases">
        <title>Isolation and genomic analysis of the ibuprofen-degrading bacterium Sphingomonas strain MPO218.</title>
        <authorList>
            <person name="Aulestia M."/>
            <person name="Flores A."/>
            <person name="Mangas E.L."/>
            <person name="Perez-Pulido A.J."/>
            <person name="Santero E."/>
            <person name="Camacho E.M."/>
        </authorList>
    </citation>
    <scope>NUCLEOTIDE SEQUENCE</scope>
    <source>
        <strain evidence="1">MPO218</strain>
    </source>
</reference>
<reference evidence="1" key="1">
    <citation type="submission" date="2020-07" db="EMBL/GenBank/DDBJ databases">
        <authorList>
            <person name="Camacho E."/>
        </authorList>
    </citation>
    <scope>NUCLEOTIDE SEQUENCE</scope>
    <source>
        <strain evidence="1">MPO218</strain>
    </source>
</reference>
<dbReference type="SUPFAM" id="SSF54427">
    <property type="entry name" value="NTF2-like"/>
    <property type="match status" value="1"/>
</dbReference>
<dbReference type="Proteomes" id="UP000664914">
    <property type="component" value="Chromosome"/>
</dbReference>
<accession>A0A975D722</accession>
<gene>
    <name evidence="1" type="ORF">HRJ34_10620</name>
</gene>
<dbReference type="AlphaFoldDB" id="A0A975D722"/>
<dbReference type="InterPro" id="IPR032710">
    <property type="entry name" value="NTF2-like_dom_sf"/>
</dbReference>
<protein>
    <submittedName>
        <fullName evidence="1">Nuclear transport factor 2 family protein</fullName>
    </submittedName>
</protein>
<evidence type="ECO:0000313" key="1">
    <source>
        <dbReference type="EMBL" id="QTH23914.1"/>
    </source>
</evidence>
<sequence>MRHRWRVPMTDLSHGFGDHAEIARLIGLYVDGARAGDSGPMRQVFSEEATICGFLGPDKFAGPIEMLFAFVDGAGPSPDITASIRSIQCLDGIASAVVEAHHWGGHDFEDILSFVRFGAEWKIVAKAFRLAA</sequence>
<dbReference type="Gene3D" id="3.10.450.50">
    <property type="match status" value="1"/>
</dbReference>
<evidence type="ECO:0000313" key="2">
    <source>
        <dbReference type="Proteomes" id="UP000664914"/>
    </source>
</evidence>
<dbReference type="InterPro" id="IPR039437">
    <property type="entry name" value="FrzH/put_lumazine-bd"/>
</dbReference>
<dbReference type="EMBL" id="CP059319">
    <property type="protein sequence ID" value="QTH23914.1"/>
    <property type="molecule type" value="Genomic_DNA"/>
</dbReference>
<dbReference type="Pfam" id="PF12893">
    <property type="entry name" value="Lumazine_bd_2"/>
    <property type="match status" value="1"/>
</dbReference>
<organism evidence="1 2">
    <name type="scientific">Rhizorhabdus wittichii</name>
    <dbReference type="NCBI Taxonomy" id="160791"/>
    <lineage>
        <taxon>Bacteria</taxon>
        <taxon>Pseudomonadati</taxon>
        <taxon>Pseudomonadota</taxon>
        <taxon>Alphaproteobacteria</taxon>
        <taxon>Sphingomonadales</taxon>
        <taxon>Sphingomonadaceae</taxon>
        <taxon>Rhizorhabdus</taxon>
    </lineage>
</organism>
<name>A0A975D722_9SPHN</name>